<dbReference type="AlphaFoldDB" id="A0A1M4SRF7"/>
<evidence type="ECO:0000256" key="2">
    <source>
        <dbReference type="HAMAP-Rule" id="MF_01940"/>
    </source>
</evidence>
<dbReference type="HAMAP" id="MF_01940">
    <property type="entry name" value="RNA_CPDase"/>
    <property type="match status" value="1"/>
</dbReference>
<dbReference type="EMBL" id="FQVK01000001">
    <property type="protein sequence ID" value="SHE34765.1"/>
    <property type="molecule type" value="Genomic_DNA"/>
</dbReference>
<dbReference type="NCBIfam" id="TIGR02258">
    <property type="entry name" value="2_5_ligase"/>
    <property type="match status" value="1"/>
</dbReference>
<name>A0A1M4SRF7_9RHOB</name>
<gene>
    <name evidence="3" type="ORF">SAMN05444279_101240</name>
</gene>
<dbReference type="PANTHER" id="PTHR35561">
    <property type="entry name" value="RNA 2',3'-CYCLIC PHOSPHODIESTERASE"/>
    <property type="match status" value="1"/>
</dbReference>
<dbReference type="GO" id="GO:0016874">
    <property type="term" value="F:ligase activity"/>
    <property type="evidence" value="ECO:0007669"/>
    <property type="project" value="UniProtKB-KW"/>
</dbReference>
<dbReference type="InterPro" id="IPR009097">
    <property type="entry name" value="Cyclic_Pdiesterase"/>
</dbReference>
<keyword evidence="3" id="KW-0436">Ligase</keyword>
<organism evidence="3 4">
    <name type="scientific">Ruegeria intermedia</name>
    <dbReference type="NCBI Taxonomy" id="996115"/>
    <lineage>
        <taxon>Bacteria</taxon>
        <taxon>Pseudomonadati</taxon>
        <taxon>Pseudomonadota</taxon>
        <taxon>Alphaproteobacteria</taxon>
        <taxon>Rhodobacterales</taxon>
        <taxon>Roseobacteraceae</taxon>
        <taxon>Ruegeria</taxon>
    </lineage>
</organism>
<protein>
    <recommendedName>
        <fullName evidence="2">RNA 2',3'-cyclic phosphodiesterase</fullName>
        <shortName evidence="2">RNA 2',3'-CPDase</shortName>
        <ecNumber evidence="2">3.1.4.58</ecNumber>
    </recommendedName>
</protein>
<reference evidence="3 4" key="1">
    <citation type="submission" date="2016-11" db="EMBL/GenBank/DDBJ databases">
        <authorList>
            <person name="Varghese N."/>
            <person name="Submissions S."/>
        </authorList>
    </citation>
    <scope>NUCLEOTIDE SEQUENCE [LARGE SCALE GENOMIC DNA]</scope>
    <source>
        <strain evidence="3 4">DSM 29341</strain>
    </source>
</reference>
<dbReference type="InterPro" id="IPR004175">
    <property type="entry name" value="RNA_CPDase"/>
</dbReference>
<evidence type="ECO:0000313" key="3">
    <source>
        <dbReference type="EMBL" id="SHE34765.1"/>
    </source>
</evidence>
<dbReference type="Gene3D" id="3.90.1140.10">
    <property type="entry name" value="Cyclic phosphodiesterase"/>
    <property type="match status" value="1"/>
</dbReference>
<feature type="active site" description="Proton donor" evidence="2">
    <location>
        <position position="36"/>
    </location>
</feature>
<dbReference type="GO" id="GO:0008664">
    <property type="term" value="F:RNA 2',3'-cyclic 3'-phosphodiesterase activity"/>
    <property type="evidence" value="ECO:0007669"/>
    <property type="project" value="UniProtKB-EC"/>
</dbReference>
<evidence type="ECO:0000313" key="4">
    <source>
        <dbReference type="Proteomes" id="UP000325134"/>
    </source>
</evidence>
<dbReference type="SUPFAM" id="SSF55144">
    <property type="entry name" value="LigT-like"/>
    <property type="match status" value="1"/>
</dbReference>
<dbReference type="Proteomes" id="UP000325134">
    <property type="component" value="Unassembled WGS sequence"/>
</dbReference>
<feature type="short sequence motif" description="HXTX 2" evidence="2">
    <location>
        <begin position="115"/>
        <end position="118"/>
    </location>
</feature>
<feature type="short sequence motif" description="HXTX 1" evidence="2">
    <location>
        <begin position="36"/>
        <end position="39"/>
    </location>
</feature>
<dbReference type="EC" id="3.1.4.58" evidence="2"/>
<accession>A0A1M4SRF7</accession>
<comment type="function">
    <text evidence="2">Hydrolyzes RNA 2',3'-cyclic phosphodiester to an RNA 2'-phosphomonoester.</text>
</comment>
<dbReference type="PANTHER" id="PTHR35561:SF1">
    <property type="entry name" value="RNA 2',3'-CYCLIC PHOSPHODIESTERASE"/>
    <property type="match status" value="1"/>
</dbReference>
<dbReference type="OrthoDB" id="9793819at2"/>
<dbReference type="GO" id="GO:0004113">
    <property type="term" value="F:2',3'-cyclic-nucleotide 3'-phosphodiesterase activity"/>
    <property type="evidence" value="ECO:0007669"/>
    <property type="project" value="InterPro"/>
</dbReference>
<evidence type="ECO:0000256" key="1">
    <source>
        <dbReference type="ARBA" id="ARBA00022801"/>
    </source>
</evidence>
<comment type="similarity">
    <text evidence="2">Belongs to the 2H phosphoesterase superfamily. ThpR family.</text>
</comment>
<dbReference type="Pfam" id="PF13563">
    <property type="entry name" value="2_5_RNA_ligase2"/>
    <property type="match status" value="1"/>
</dbReference>
<keyword evidence="4" id="KW-1185">Reference proteome</keyword>
<feature type="active site" description="Proton acceptor" evidence="2">
    <location>
        <position position="115"/>
    </location>
</feature>
<proteinExistence type="inferred from homology"/>
<keyword evidence="1 2" id="KW-0378">Hydrolase</keyword>
<dbReference type="RefSeq" id="WP_149774238.1">
    <property type="nucleotide sequence ID" value="NZ_FQVK01000001.1"/>
</dbReference>
<comment type="catalytic activity">
    <reaction evidence="2">
        <text>a 3'-end 2',3'-cyclophospho-ribonucleotide-RNA + H2O = a 3'-end 2'-phospho-ribonucleotide-RNA + H(+)</text>
        <dbReference type="Rhea" id="RHEA:11828"/>
        <dbReference type="Rhea" id="RHEA-COMP:10464"/>
        <dbReference type="Rhea" id="RHEA-COMP:17353"/>
        <dbReference type="ChEBI" id="CHEBI:15377"/>
        <dbReference type="ChEBI" id="CHEBI:15378"/>
        <dbReference type="ChEBI" id="CHEBI:83064"/>
        <dbReference type="ChEBI" id="CHEBI:173113"/>
        <dbReference type="EC" id="3.1.4.58"/>
    </reaction>
</comment>
<sequence length="171" mass="19064">MRSFLAIPATPNVVRFCHGRQSEFFDGRPVAAENLHVTLVFLGNPPEEQLADLHFELERVRHPAFCIRFNGLGMFGNTIHLAVAKNPSLQELQTKTLQAARGVGIDVPRRRFRPHITILRGANPALFTGFSGFSPDAPDMRVDRFALFSSNLTPQGARYDRLADYPLLPGP</sequence>